<dbReference type="Pfam" id="PF00564">
    <property type="entry name" value="PB1"/>
    <property type="match status" value="1"/>
</dbReference>
<feature type="non-terminal residue" evidence="11">
    <location>
        <position position="1"/>
    </location>
</feature>
<dbReference type="InterPro" id="IPR053793">
    <property type="entry name" value="PB1-like"/>
</dbReference>
<reference evidence="12" key="2">
    <citation type="submission" date="2015-01" db="EMBL/GenBank/DDBJ databases">
        <title>Evolutionary Origins and Diversification of the Mycorrhizal Mutualists.</title>
        <authorList>
            <consortium name="DOE Joint Genome Institute"/>
            <consortium name="Mycorrhizal Genomics Consortium"/>
            <person name="Kohler A."/>
            <person name="Kuo A."/>
            <person name="Nagy L.G."/>
            <person name="Floudas D."/>
            <person name="Copeland A."/>
            <person name="Barry K.W."/>
            <person name="Cichocki N."/>
            <person name="Veneault-Fourrey C."/>
            <person name="LaButti K."/>
            <person name="Lindquist E.A."/>
            <person name="Lipzen A."/>
            <person name="Lundell T."/>
            <person name="Morin E."/>
            <person name="Murat C."/>
            <person name="Riley R."/>
            <person name="Ohm R."/>
            <person name="Sun H."/>
            <person name="Tunlid A."/>
            <person name="Henrissat B."/>
            <person name="Grigoriev I.V."/>
            <person name="Hibbett D.S."/>
            <person name="Martin F."/>
        </authorList>
    </citation>
    <scope>NUCLEOTIDE SEQUENCE [LARGE SCALE GENOMIC DNA]</scope>
    <source>
        <strain evidence="12">MUT 4182</strain>
    </source>
</reference>
<evidence type="ECO:0000256" key="8">
    <source>
        <dbReference type="SAM" id="MobiDB-lite"/>
    </source>
</evidence>
<evidence type="ECO:0000256" key="5">
    <source>
        <dbReference type="ARBA" id="ARBA00022737"/>
    </source>
</evidence>
<keyword evidence="5" id="KW-0677">Repeat</keyword>
<feature type="compositionally biased region" description="Pro residues" evidence="8">
    <location>
        <begin position="308"/>
        <end position="320"/>
    </location>
</feature>
<dbReference type="InterPro" id="IPR051864">
    <property type="entry name" value="NCF2_NOXA1"/>
</dbReference>
<dbReference type="InterPro" id="IPR011990">
    <property type="entry name" value="TPR-like_helical_dom_sf"/>
</dbReference>
<dbReference type="InterPro" id="IPR019734">
    <property type="entry name" value="TPR_rpt"/>
</dbReference>
<dbReference type="SMART" id="SM00666">
    <property type="entry name" value="PB1"/>
    <property type="match status" value="1"/>
</dbReference>
<dbReference type="AlphaFoldDB" id="A0A0C3QFC0"/>
<dbReference type="EMBL" id="KN822976">
    <property type="protein sequence ID" value="KIO30075.1"/>
    <property type="molecule type" value="Genomic_DNA"/>
</dbReference>
<protein>
    <recommendedName>
        <fullName evidence="9">PB1 domain-containing protein</fullName>
    </recommendedName>
</protein>
<evidence type="ECO:0000313" key="11">
    <source>
        <dbReference type="EMBL" id="KIO30075.1"/>
    </source>
</evidence>
<evidence type="ECO:0000313" key="12">
    <source>
        <dbReference type="Proteomes" id="UP000054248"/>
    </source>
</evidence>
<evidence type="ECO:0000256" key="6">
    <source>
        <dbReference type="ARBA" id="ARBA00022803"/>
    </source>
</evidence>
<dbReference type="PANTHER" id="PTHR15175">
    <property type="entry name" value="NEUTROPHIL CYTOSOLIC FACTOR 2, NEUTROPHIL NADPH OXIDASE FACTOR 2"/>
    <property type="match status" value="1"/>
</dbReference>
<dbReference type="Proteomes" id="UP000054248">
    <property type="component" value="Unassembled WGS sequence"/>
</dbReference>
<comment type="subcellular location">
    <subcellularLocation>
        <location evidence="1">Cytoplasm</location>
    </subcellularLocation>
</comment>
<comment type="similarity">
    <text evidence="2">Belongs to the NCF2/NOXA1 family.</text>
</comment>
<evidence type="ECO:0000256" key="7">
    <source>
        <dbReference type="PROSITE-ProRule" id="PRU00339"/>
    </source>
</evidence>
<feature type="domain" description="PB1" evidence="9">
    <location>
        <begin position="462"/>
        <end position="548"/>
    </location>
</feature>
<keyword evidence="6 7" id="KW-0802">TPR repeat</keyword>
<dbReference type="EMBL" id="KN823138">
    <property type="protein sequence ID" value="KIO21451.1"/>
    <property type="molecule type" value="Genomic_DNA"/>
</dbReference>
<dbReference type="SUPFAM" id="SSF48452">
    <property type="entry name" value="TPR-like"/>
    <property type="match status" value="1"/>
</dbReference>
<evidence type="ECO:0000256" key="2">
    <source>
        <dbReference type="ARBA" id="ARBA00008051"/>
    </source>
</evidence>
<dbReference type="FunFam" id="1.25.40.10:FF:000017">
    <property type="entry name" value="NADPH oxidase regulator NoxR"/>
    <property type="match status" value="1"/>
</dbReference>
<feature type="repeat" description="TPR" evidence="7">
    <location>
        <begin position="38"/>
        <end position="71"/>
    </location>
</feature>
<sequence>FTFQTELKDWATALESYDAKDYDKSIQLFQAIKMEPNSKILFNIGLIHAANGYHEEAVTNFNAATELDNYLAIAYFQCGVSNFLLGRYQFAYKDFDVAFKHLRENQWIDYEQLGLKFKLWSAEVLYNRGLCMIYMNQLDNGMRDLQAAKREKQVPDHDVIDDAIAAQGRQFTVFSLVKGVLFRPSADKVKNLKTKNYMGTAKLVAASEEKDAFTDFVGVKRKEQGLGPAGQLLFGQEQYPQPVRKGSDPSPLPARSGSPAGGLGRSRTLADRPSAAAGRPNPAMRVQTPPRLDSASSDTENGMSARPASPPPDQRPPPPVSKGLAPPRIGETAPLQLKRPSAKEENRGVMTQIYEDYLGIGGGNGAEQAPAQSQSQPQSQPQSQDPISRVAAWQQRTIPGASPNVPPSRTPSQRGGGGGSALGGRKTPSKSNVIPPTRLSGSRDDDDGGSSVTDIVPFEQMKIRVKIHYDDDTRGMAVYPSASFDDFVEMLTIKFKKGWNNLNLKFMDTDGSKVSLKDEMDWDMAIEVARESVKGRGEAKLDMWMVDR</sequence>
<evidence type="ECO:0000259" key="9">
    <source>
        <dbReference type="PROSITE" id="PS51745"/>
    </source>
</evidence>
<proteinExistence type="inferred from homology"/>
<feature type="compositionally biased region" description="Low complexity" evidence="8">
    <location>
        <begin position="368"/>
        <end position="384"/>
    </location>
</feature>
<organism evidence="11 12">
    <name type="scientific">Tulasnella calospora MUT 4182</name>
    <dbReference type="NCBI Taxonomy" id="1051891"/>
    <lineage>
        <taxon>Eukaryota</taxon>
        <taxon>Fungi</taxon>
        <taxon>Dikarya</taxon>
        <taxon>Basidiomycota</taxon>
        <taxon>Agaricomycotina</taxon>
        <taxon>Agaricomycetes</taxon>
        <taxon>Cantharellales</taxon>
        <taxon>Tulasnellaceae</taxon>
        <taxon>Tulasnella</taxon>
    </lineage>
</organism>
<dbReference type="Gene3D" id="1.25.40.10">
    <property type="entry name" value="Tetratricopeptide repeat domain"/>
    <property type="match status" value="1"/>
</dbReference>
<keyword evidence="12" id="KW-1185">Reference proteome</keyword>
<evidence type="ECO:0000256" key="3">
    <source>
        <dbReference type="ARBA" id="ARBA00022443"/>
    </source>
</evidence>
<gene>
    <name evidence="11" type="ORF">M407DRAFT_69766</name>
    <name evidence="10" type="ORF">M407DRAFT_80378</name>
</gene>
<accession>A0A0C3QFC0</accession>
<dbReference type="PROSITE" id="PS51745">
    <property type="entry name" value="PB1"/>
    <property type="match status" value="1"/>
</dbReference>
<evidence type="ECO:0000313" key="10">
    <source>
        <dbReference type="EMBL" id="KIO21451.1"/>
    </source>
</evidence>
<keyword evidence="3" id="KW-0728">SH3 domain</keyword>
<dbReference type="InterPro" id="IPR000270">
    <property type="entry name" value="PB1_dom"/>
</dbReference>
<feature type="region of interest" description="Disordered" evidence="8">
    <location>
        <begin position="240"/>
        <end position="453"/>
    </location>
</feature>
<name>A0A0C3QFC0_9AGAM</name>
<dbReference type="STRING" id="1051891.A0A0C3QFC0"/>
<reference evidence="11 12" key="1">
    <citation type="submission" date="2014-04" db="EMBL/GenBank/DDBJ databases">
        <authorList>
            <consortium name="DOE Joint Genome Institute"/>
            <person name="Kuo A."/>
            <person name="Girlanda M."/>
            <person name="Perotto S."/>
            <person name="Kohler A."/>
            <person name="Nagy L.G."/>
            <person name="Floudas D."/>
            <person name="Copeland A."/>
            <person name="Barry K.W."/>
            <person name="Cichocki N."/>
            <person name="Veneault-Fourrey C."/>
            <person name="LaButti K."/>
            <person name="Lindquist E.A."/>
            <person name="Lipzen A."/>
            <person name="Lundell T."/>
            <person name="Morin E."/>
            <person name="Murat C."/>
            <person name="Sun H."/>
            <person name="Tunlid A."/>
            <person name="Henrissat B."/>
            <person name="Grigoriev I.V."/>
            <person name="Hibbett D.S."/>
            <person name="Martin F."/>
            <person name="Nordberg H.P."/>
            <person name="Cantor M.N."/>
            <person name="Hua S.X."/>
        </authorList>
    </citation>
    <scope>NUCLEOTIDE SEQUENCE [LARGE SCALE GENOMIC DNA]</scope>
    <source>
        <strain evidence="11 12">MUT 4182</strain>
    </source>
</reference>
<dbReference type="GO" id="GO:0005737">
    <property type="term" value="C:cytoplasm"/>
    <property type="evidence" value="ECO:0007669"/>
    <property type="project" value="UniProtKB-SubCell"/>
</dbReference>
<reference evidence="11" key="3">
    <citation type="submission" date="2015-02" db="EMBL/GenBank/DDBJ databases">
        <title>Evolutionary Origins and Diversification of the Mycorrhizal Mutualists.</title>
        <authorList>
            <consortium name="DOE Joint Genome Institute"/>
            <consortium name="Mycorrhizal Genomics Consortium"/>
            <person name="Kohler A."/>
            <person name="Kuo A."/>
            <person name="Nagy L.G."/>
            <person name="Floudas D."/>
            <person name="Copeland A."/>
            <person name="Barry K.W."/>
            <person name="Cichocki N."/>
            <person name="Veneault-Fourrey C."/>
            <person name="LaButti K."/>
            <person name="Lindquist E.A."/>
            <person name="Lipzen A."/>
            <person name="Lundell T."/>
            <person name="Morin E."/>
            <person name="Murat C."/>
            <person name="Riley R."/>
            <person name="Ohm R."/>
            <person name="Sun H."/>
            <person name="Tunlid A."/>
            <person name="Henrissat B."/>
            <person name="Grigoriev I.V."/>
            <person name="Hibbett D.S."/>
            <person name="Martin F."/>
        </authorList>
    </citation>
    <scope>NUCLEOTIDE SEQUENCE</scope>
    <source>
        <strain evidence="11">MUT 4182</strain>
    </source>
</reference>
<dbReference type="SMART" id="SM00028">
    <property type="entry name" value="TPR"/>
    <property type="match status" value="3"/>
</dbReference>
<evidence type="ECO:0000256" key="1">
    <source>
        <dbReference type="ARBA" id="ARBA00004496"/>
    </source>
</evidence>
<dbReference type="OrthoDB" id="9450131at2759"/>
<dbReference type="PANTHER" id="PTHR15175:SF0">
    <property type="entry name" value="SH3 DOMAIN-CONTAINING PROTEIN C23A1.17"/>
    <property type="match status" value="1"/>
</dbReference>
<keyword evidence="4" id="KW-0963">Cytoplasm</keyword>
<dbReference type="PROSITE" id="PS50005">
    <property type="entry name" value="TPR"/>
    <property type="match status" value="1"/>
</dbReference>
<evidence type="ECO:0000256" key="4">
    <source>
        <dbReference type="ARBA" id="ARBA00022490"/>
    </source>
</evidence>
<dbReference type="SUPFAM" id="SSF54277">
    <property type="entry name" value="CAD &amp; PB1 domains"/>
    <property type="match status" value="1"/>
</dbReference>
<dbReference type="HOGENOM" id="CLU_020375_0_0_1"/>
<dbReference type="Gene3D" id="3.10.20.90">
    <property type="entry name" value="Phosphatidylinositol 3-kinase Catalytic Subunit, Chain A, domain 1"/>
    <property type="match status" value="1"/>
</dbReference>